<dbReference type="GO" id="GO:0044550">
    <property type="term" value="P:secondary metabolite biosynthetic process"/>
    <property type="evidence" value="ECO:0007669"/>
    <property type="project" value="UniProtKB-ARBA"/>
</dbReference>
<comment type="caution">
    <text evidence="4">The sequence shown here is derived from an EMBL/GenBank/DDBJ whole genome shotgun (WGS) entry which is preliminary data.</text>
</comment>
<dbReference type="Proteomes" id="UP001149074">
    <property type="component" value="Unassembled WGS sequence"/>
</dbReference>
<dbReference type="Gene3D" id="3.40.50.12780">
    <property type="entry name" value="N-terminal domain of ligase-like"/>
    <property type="match status" value="1"/>
</dbReference>
<dbReference type="SUPFAM" id="SSF47336">
    <property type="entry name" value="ACP-like"/>
    <property type="match status" value="1"/>
</dbReference>
<dbReference type="InterPro" id="IPR051414">
    <property type="entry name" value="Adenylate-forming_Reductase"/>
</dbReference>
<accession>A0A9W9EPF2</accession>
<dbReference type="SUPFAM" id="SSF56801">
    <property type="entry name" value="Acetyl-CoA synthetase-like"/>
    <property type="match status" value="1"/>
</dbReference>
<feature type="domain" description="Carrier" evidence="3">
    <location>
        <begin position="547"/>
        <end position="630"/>
    </location>
</feature>
<dbReference type="Pfam" id="PF23562">
    <property type="entry name" value="AMP-binding_C_3"/>
    <property type="match status" value="1"/>
</dbReference>
<dbReference type="InterPro" id="IPR013120">
    <property type="entry name" value="FAR_NAD-bd"/>
</dbReference>
<dbReference type="PROSITE" id="PS50075">
    <property type="entry name" value="CARRIER"/>
    <property type="match status" value="1"/>
</dbReference>
<dbReference type="InterPro" id="IPR006162">
    <property type="entry name" value="Ppantetheine_attach_site"/>
</dbReference>
<dbReference type="PROSITE" id="PS00455">
    <property type="entry name" value="AMP_BINDING"/>
    <property type="match status" value="1"/>
</dbReference>
<dbReference type="AlphaFoldDB" id="A0A9W9EPF2"/>
<reference evidence="4" key="1">
    <citation type="submission" date="2022-11" db="EMBL/GenBank/DDBJ databases">
        <authorList>
            <person name="Petersen C."/>
        </authorList>
    </citation>
    <scope>NUCLEOTIDE SEQUENCE</scope>
    <source>
        <strain evidence="4">IBT 30761</strain>
    </source>
</reference>
<dbReference type="RefSeq" id="XP_056470250.1">
    <property type="nucleotide sequence ID" value="XM_056622834.1"/>
</dbReference>
<dbReference type="InterPro" id="IPR009081">
    <property type="entry name" value="PP-bd_ACP"/>
</dbReference>
<evidence type="ECO:0000256" key="1">
    <source>
        <dbReference type="ARBA" id="ARBA00022450"/>
    </source>
</evidence>
<dbReference type="PANTHER" id="PTHR43439:SF2">
    <property type="entry name" value="ENZYME, PUTATIVE (JCVI)-RELATED"/>
    <property type="match status" value="1"/>
</dbReference>
<organism evidence="4 5">
    <name type="scientific">Penicillium argentinense</name>
    <dbReference type="NCBI Taxonomy" id="1131581"/>
    <lineage>
        <taxon>Eukaryota</taxon>
        <taxon>Fungi</taxon>
        <taxon>Dikarya</taxon>
        <taxon>Ascomycota</taxon>
        <taxon>Pezizomycotina</taxon>
        <taxon>Eurotiomycetes</taxon>
        <taxon>Eurotiomycetidae</taxon>
        <taxon>Eurotiales</taxon>
        <taxon>Aspergillaceae</taxon>
        <taxon>Penicillium</taxon>
    </lineage>
</organism>
<dbReference type="EMBL" id="JAPQKI010000010">
    <property type="protein sequence ID" value="KAJ5085572.1"/>
    <property type="molecule type" value="Genomic_DNA"/>
</dbReference>
<dbReference type="InterPro" id="IPR036291">
    <property type="entry name" value="NAD(P)-bd_dom_sf"/>
</dbReference>
<dbReference type="InterPro" id="IPR042099">
    <property type="entry name" value="ANL_N_sf"/>
</dbReference>
<dbReference type="InterPro" id="IPR000873">
    <property type="entry name" value="AMP-dep_synth/lig_dom"/>
</dbReference>
<dbReference type="Pfam" id="PF00501">
    <property type="entry name" value="AMP-binding"/>
    <property type="match status" value="1"/>
</dbReference>
<protein>
    <recommendedName>
        <fullName evidence="3">Carrier domain-containing protein</fullName>
    </recommendedName>
</protein>
<evidence type="ECO:0000256" key="2">
    <source>
        <dbReference type="ARBA" id="ARBA00022553"/>
    </source>
</evidence>
<evidence type="ECO:0000313" key="4">
    <source>
        <dbReference type="EMBL" id="KAJ5085572.1"/>
    </source>
</evidence>
<dbReference type="SUPFAM" id="SSF51735">
    <property type="entry name" value="NAD(P)-binding Rossmann-fold domains"/>
    <property type="match status" value="1"/>
</dbReference>
<dbReference type="OrthoDB" id="429813at2759"/>
<dbReference type="PROSITE" id="PS00012">
    <property type="entry name" value="PHOSPHOPANTETHEINE"/>
    <property type="match status" value="1"/>
</dbReference>
<sequence length="1039" mass="115994">MDPASKRFLATTVDHAAQNEPERVFAVVPNGNELSDGFMKLTMKDTARAVNSMAWFIERTIGAGEPRETLAYMASNDARYCIFILACQKTGHQAFLPSTRNSDEAFIHLLEKTNCSHFFYGEERSSRVLEVQSLRPSLQVFQVPTFKTLISDESGLCHYACDKTYPEVENNTTCIIHSSGTTGMPKPVYLTNGFMATLDTMSKIPWPEGRESASFWHMSQEDLVLATTPFFHLMGFFSFAMSIFHSVPVLIGLDKPLSVGYLVDLLKITRPTAALLPPSVLEDMSHDDKALECLRGLKSIYFGGAPLSPETGERLRKYTRIVSVIGASEIGWILAMVPENAADWSYFEWNPSYGIEMQSIGEDLYEMVLRRHEGHRDFQGIFHTFPDLDLYRTNDLYIRHPTNPNLWKYSGRQDDVIVLSNGEKFNPISMELIIEGHPLVSRALVVGQSRFQAGLLIEPNPDSPELDSKLFIEEVWPTIQAANQTIAAHGRVMKSKIGFASKAKPFKMTPKGSTQRRAVLRDYENEIDAIYEAGLEDELKECLPEILDATGVATYICQIVSRVLEKSDVPIEQDLYSLGLDSLMTIQIAKSLQIGIQARRPGLFPAVITAQTLYANPTVERLAKVILNILEGKSEDIVPRDEKIQNLVEKYTANLPVDRTAPQDGPVSPSSIILTGSTGSLGTYLLHDLLNNPSISKIYCLNRSDAKSRQRKSLEEKGLTFDSSILETKVEFLQTSFGEPQFGLDEAKYQEMLQYVDTIIHNAWKVDFNHSVESFEDTHISGMRRFVDFSLKSRYNAHIHFVSSISTVGGWTPQMGSLVPEVPMEDVSVVLPQGYGESKHISERICLGASRKSHVPTTVYRVGQIAGPKTPSGQWNPHEWLPTIISTSKAMGKIPNSLGSTAVDWVPVDTLASIMIEIIHSRHRDQSKSPSAFFHLTNTNKVDWSFLVPTIQQKYDVTPVDFSAWVAELEGISKPTNSEVAEKPALKLLSFYRGLVDGAHGAMSVPLDVQKAKQASKTMEALGPVSASLMQNWLEQWNF</sequence>
<evidence type="ECO:0000259" key="3">
    <source>
        <dbReference type="PROSITE" id="PS50075"/>
    </source>
</evidence>
<keyword evidence="1" id="KW-0596">Phosphopantetheine</keyword>
<dbReference type="Pfam" id="PF00550">
    <property type="entry name" value="PP-binding"/>
    <property type="match status" value="1"/>
</dbReference>
<dbReference type="PANTHER" id="PTHR43439">
    <property type="entry name" value="PHENYLACETATE-COENZYME A LIGASE"/>
    <property type="match status" value="1"/>
</dbReference>
<dbReference type="Pfam" id="PF07993">
    <property type="entry name" value="NAD_binding_4"/>
    <property type="match status" value="1"/>
</dbReference>
<dbReference type="Gene3D" id="3.40.50.720">
    <property type="entry name" value="NAD(P)-binding Rossmann-like Domain"/>
    <property type="match status" value="1"/>
</dbReference>
<dbReference type="Gene3D" id="1.10.1200.10">
    <property type="entry name" value="ACP-like"/>
    <property type="match status" value="1"/>
</dbReference>
<dbReference type="InterPro" id="IPR036736">
    <property type="entry name" value="ACP-like_sf"/>
</dbReference>
<keyword evidence="2" id="KW-0597">Phosphoprotein</keyword>
<name>A0A9W9EPF2_9EURO</name>
<gene>
    <name evidence="4" type="ORF">N7532_010343</name>
</gene>
<proteinExistence type="predicted"/>
<keyword evidence="5" id="KW-1185">Reference proteome</keyword>
<dbReference type="GeneID" id="81361813"/>
<evidence type="ECO:0000313" key="5">
    <source>
        <dbReference type="Proteomes" id="UP001149074"/>
    </source>
</evidence>
<reference evidence="4" key="2">
    <citation type="journal article" date="2023" name="IMA Fungus">
        <title>Comparative genomic study of the Penicillium genus elucidates a diverse pangenome and 15 lateral gene transfer events.</title>
        <authorList>
            <person name="Petersen C."/>
            <person name="Sorensen T."/>
            <person name="Nielsen M.R."/>
            <person name="Sondergaard T.E."/>
            <person name="Sorensen J.L."/>
            <person name="Fitzpatrick D.A."/>
            <person name="Frisvad J.C."/>
            <person name="Nielsen K.L."/>
        </authorList>
    </citation>
    <scope>NUCLEOTIDE SEQUENCE</scope>
    <source>
        <strain evidence="4">IBT 30761</strain>
    </source>
</reference>
<dbReference type="InterPro" id="IPR020845">
    <property type="entry name" value="AMP-binding_CS"/>
</dbReference>